<dbReference type="AlphaFoldDB" id="A0A645FCX5"/>
<proteinExistence type="predicted"/>
<reference evidence="2" key="1">
    <citation type="submission" date="2019-08" db="EMBL/GenBank/DDBJ databases">
        <authorList>
            <person name="Kucharzyk K."/>
            <person name="Murdoch R.W."/>
            <person name="Higgins S."/>
            <person name="Loffler F."/>
        </authorList>
    </citation>
    <scope>NUCLEOTIDE SEQUENCE</scope>
</reference>
<feature type="region of interest" description="Disordered" evidence="1">
    <location>
        <begin position="1"/>
        <end position="21"/>
    </location>
</feature>
<accession>A0A645FCX5</accession>
<sequence length="260" mass="29182">MNVQSRGAGKGELLISGGPGVAQKEREFETLPDLKSELSVAVADSGGRMIRADCGRRRTLHGQGADGTAMQQGFAAVGEKVQIQRRFSFRSEEWRRQFKIQSVVPDFSVRQRPGDFVVAKPAAQTGRRLPIQHDDAGTGQFDFAAYVHFFSGPDRFRGDFKLHRWQCRGRGAFQHRQLKRRQRLSRTEKFDFGHTQIRPSALKFQPQPAGVHRRQGLRLAVARHRDQRLIGKAVPTRNLHRGAAAAVNGDAVEIQRPAPF</sequence>
<gene>
    <name evidence="2" type="ORF">SDC9_158663</name>
</gene>
<protein>
    <submittedName>
        <fullName evidence="2">Uncharacterized protein</fullName>
    </submittedName>
</protein>
<name>A0A645FCX5_9ZZZZ</name>
<evidence type="ECO:0000313" key="2">
    <source>
        <dbReference type="EMBL" id="MPN11362.1"/>
    </source>
</evidence>
<dbReference type="EMBL" id="VSSQ01057570">
    <property type="protein sequence ID" value="MPN11362.1"/>
    <property type="molecule type" value="Genomic_DNA"/>
</dbReference>
<evidence type="ECO:0000256" key="1">
    <source>
        <dbReference type="SAM" id="MobiDB-lite"/>
    </source>
</evidence>
<organism evidence="2">
    <name type="scientific">bioreactor metagenome</name>
    <dbReference type="NCBI Taxonomy" id="1076179"/>
    <lineage>
        <taxon>unclassified sequences</taxon>
        <taxon>metagenomes</taxon>
        <taxon>ecological metagenomes</taxon>
    </lineage>
</organism>
<comment type="caution">
    <text evidence="2">The sequence shown here is derived from an EMBL/GenBank/DDBJ whole genome shotgun (WGS) entry which is preliminary data.</text>
</comment>